<proteinExistence type="predicted"/>
<dbReference type="PANTHER" id="PTHR30348:SF14">
    <property type="entry name" value="BLR8050 PROTEIN"/>
    <property type="match status" value="1"/>
</dbReference>
<accession>A0ABS1UBG3</accession>
<dbReference type="PANTHER" id="PTHR30348">
    <property type="entry name" value="UNCHARACTERIZED PROTEIN YECE"/>
    <property type="match status" value="1"/>
</dbReference>
<sequence>MPKTPRVGTAGWSIPAAQADRFPVEGSHLQRYSQRLPAVEINSSFYRPHRASTYKRWAASVPPDFRFAVKISKEVTHTRRLANTAEPLARFLEEVRLLGPKLGPLLIQLPPSLVFHQDLVADFLRYLRTSFAGDLACEPRHPSWFTDEVDAVLVEHRIARVAADPAPVPRAAEPGGWQALNYFRLHGSPRMYYSPYPQAFLDRLRHRLSSLNVEVWCIFDNTAEGAATHDALAVKTETVCPGVGVSPGLPGPAA</sequence>
<dbReference type="InterPro" id="IPR036520">
    <property type="entry name" value="UPF0759_sf"/>
</dbReference>
<dbReference type="Pfam" id="PF01904">
    <property type="entry name" value="DUF72"/>
    <property type="match status" value="1"/>
</dbReference>
<reference evidence="1 2" key="1">
    <citation type="submission" date="2021-01" db="EMBL/GenBank/DDBJ databases">
        <title>Belnapia mucosa sp. nov. and Belnapia arida sp. nov., isolated from the Tabernas Desert (Almeria, Spain).</title>
        <authorList>
            <person name="Molina-Menor E."/>
            <person name="Vidal-Verdu A."/>
            <person name="Calonge A."/>
            <person name="Satari L."/>
            <person name="Pereto J."/>
            <person name="Porcar M."/>
        </authorList>
    </citation>
    <scope>NUCLEOTIDE SEQUENCE [LARGE SCALE GENOMIC DNA]</scope>
    <source>
        <strain evidence="1 2">T18</strain>
    </source>
</reference>
<dbReference type="Gene3D" id="3.20.20.410">
    <property type="entry name" value="Protein of unknown function UPF0759"/>
    <property type="match status" value="1"/>
</dbReference>
<dbReference type="Proteomes" id="UP000660885">
    <property type="component" value="Unassembled WGS sequence"/>
</dbReference>
<dbReference type="SUPFAM" id="SSF117396">
    <property type="entry name" value="TM1631-like"/>
    <property type="match status" value="1"/>
</dbReference>
<gene>
    <name evidence="1" type="ORF">JMJ56_29060</name>
</gene>
<protein>
    <submittedName>
        <fullName evidence="1">DUF72 domain-containing protein</fullName>
    </submittedName>
</protein>
<dbReference type="EMBL" id="JAETWB010000045">
    <property type="protein sequence ID" value="MBL6082032.1"/>
    <property type="molecule type" value="Genomic_DNA"/>
</dbReference>
<keyword evidence="2" id="KW-1185">Reference proteome</keyword>
<organism evidence="1 2">
    <name type="scientific">Belnapia arida</name>
    <dbReference type="NCBI Taxonomy" id="2804533"/>
    <lineage>
        <taxon>Bacteria</taxon>
        <taxon>Pseudomonadati</taxon>
        <taxon>Pseudomonadota</taxon>
        <taxon>Alphaproteobacteria</taxon>
        <taxon>Acetobacterales</taxon>
        <taxon>Roseomonadaceae</taxon>
        <taxon>Belnapia</taxon>
    </lineage>
</organism>
<name>A0ABS1UBG3_9PROT</name>
<comment type="caution">
    <text evidence="1">The sequence shown here is derived from an EMBL/GenBank/DDBJ whole genome shotgun (WGS) entry which is preliminary data.</text>
</comment>
<evidence type="ECO:0000313" key="1">
    <source>
        <dbReference type="EMBL" id="MBL6082032.1"/>
    </source>
</evidence>
<evidence type="ECO:0000313" key="2">
    <source>
        <dbReference type="Proteomes" id="UP000660885"/>
    </source>
</evidence>
<dbReference type="InterPro" id="IPR002763">
    <property type="entry name" value="DUF72"/>
</dbReference>